<protein>
    <submittedName>
        <fullName evidence="1">Uncharacterized protein</fullName>
    </submittedName>
</protein>
<organism evidence="1 2">
    <name type="scientific">Caproiciproducens galactitolivorans</name>
    <dbReference type="NCBI Taxonomy" id="642589"/>
    <lineage>
        <taxon>Bacteria</taxon>
        <taxon>Bacillati</taxon>
        <taxon>Bacillota</taxon>
        <taxon>Clostridia</taxon>
        <taxon>Eubacteriales</taxon>
        <taxon>Acutalibacteraceae</taxon>
        <taxon>Caproiciproducens</taxon>
    </lineage>
</organism>
<keyword evidence="2" id="KW-1185">Reference proteome</keyword>
<reference evidence="1 2" key="1">
    <citation type="submission" date="2019-04" db="EMBL/GenBank/DDBJ databases">
        <authorList>
            <person name="Poehlein A."/>
            <person name="Bengelsdorf F.R."/>
            <person name="Duerre P."/>
            <person name="Daniel R."/>
        </authorList>
    </citation>
    <scope>NUCLEOTIDE SEQUENCE [LARGE SCALE GENOMIC DNA]</scope>
    <source>
        <strain evidence="1 2">BS-1</strain>
    </source>
</reference>
<dbReference type="EMBL" id="SRMQ01000004">
    <property type="protein sequence ID" value="TGJ76731.1"/>
    <property type="molecule type" value="Genomic_DNA"/>
</dbReference>
<sequence>MEQWKDSLQTALDDRLNAAFAELAESNADVRDAMKQQLEASILLKDHPKYDDELKQIADSYFEAMQLLLGEYSQHMYIQGAKDCVTVLRELGVIK</sequence>
<gene>
    <name evidence="1" type="ORF">CAGA_12750</name>
</gene>
<comment type="caution">
    <text evidence="1">The sequence shown here is derived from an EMBL/GenBank/DDBJ whole genome shotgun (WGS) entry which is preliminary data.</text>
</comment>
<name>A0A4Z0YBW0_9FIRM</name>
<dbReference type="AlphaFoldDB" id="A0A4Z0YBW0"/>
<evidence type="ECO:0000313" key="1">
    <source>
        <dbReference type="EMBL" id="TGJ76731.1"/>
    </source>
</evidence>
<accession>A0A4Z0YBW0</accession>
<dbReference type="OrthoDB" id="2067901at2"/>
<evidence type="ECO:0000313" key="2">
    <source>
        <dbReference type="Proteomes" id="UP000297714"/>
    </source>
</evidence>
<dbReference type="RefSeq" id="WP_013623323.1">
    <property type="nucleotide sequence ID" value="NZ_SRMQ01000004.1"/>
</dbReference>
<proteinExistence type="predicted"/>
<dbReference type="Proteomes" id="UP000297714">
    <property type="component" value="Unassembled WGS sequence"/>
</dbReference>